<evidence type="ECO:0000256" key="3">
    <source>
        <dbReference type="ARBA" id="ARBA00023002"/>
    </source>
</evidence>
<keyword evidence="3" id="KW-0560">Oxidoreductase</keyword>
<proteinExistence type="predicted"/>
<keyword evidence="1" id="KW-0479">Metal-binding</keyword>
<dbReference type="Pfam" id="PF00305">
    <property type="entry name" value="Lipoxygenase"/>
    <property type="match status" value="3"/>
</dbReference>
<dbReference type="InterPro" id="IPR036226">
    <property type="entry name" value="LipOase_C_sf"/>
</dbReference>
<keyword evidence="2" id="KW-0223">Dioxygenase</keyword>
<dbReference type="EMBL" id="VEPZ02000393">
    <property type="protein sequence ID" value="KAE8726091.1"/>
    <property type="molecule type" value="Genomic_DNA"/>
</dbReference>
<feature type="domain" description="Lipoxygenase" evidence="4">
    <location>
        <begin position="62"/>
        <end position="93"/>
    </location>
</feature>
<feature type="domain" description="Lipoxygenase" evidence="4">
    <location>
        <begin position="95"/>
        <end position="149"/>
    </location>
</feature>
<evidence type="ECO:0000256" key="2">
    <source>
        <dbReference type="ARBA" id="ARBA00022964"/>
    </source>
</evidence>
<evidence type="ECO:0000256" key="1">
    <source>
        <dbReference type="ARBA" id="ARBA00022723"/>
    </source>
</evidence>
<organism evidence="5 6">
    <name type="scientific">Hibiscus syriacus</name>
    <name type="common">Rose of Sharon</name>
    <dbReference type="NCBI Taxonomy" id="106335"/>
    <lineage>
        <taxon>Eukaryota</taxon>
        <taxon>Viridiplantae</taxon>
        <taxon>Streptophyta</taxon>
        <taxon>Embryophyta</taxon>
        <taxon>Tracheophyta</taxon>
        <taxon>Spermatophyta</taxon>
        <taxon>Magnoliopsida</taxon>
        <taxon>eudicotyledons</taxon>
        <taxon>Gunneridae</taxon>
        <taxon>Pentapetalae</taxon>
        <taxon>rosids</taxon>
        <taxon>malvids</taxon>
        <taxon>Malvales</taxon>
        <taxon>Malvaceae</taxon>
        <taxon>Malvoideae</taxon>
        <taxon>Hibiscus</taxon>
    </lineage>
</organism>
<dbReference type="PROSITE" id="PS00081">
    <property type="entry name" value="LIPOXYGENASE_2"/>
    <property type="match status" value="1"/>
</dbReference>
<feature type="domain" description="Lipoxygenase" evidence="4">
    <location>
        <begin position="1"/>
        <end position="49"/>
    </location>
</feature>
<dbReference type="SUPFAM" id="SSF48484">
    <property type="entry name" value="Lipoxigenase"/>
    <property type="match status" value="1"/>
</dbReference>
<dbReference type="InterPro" id="IPR020834">
    <property type="entry name" value="LipOase_CS"/>
</dbReference>
<dbReference type="InterPro" id="IPR013819">
    <property type="entry name" value="LipOase_C"/>
</dbReference>
<comment type="caution">
    <text evidence="5">The sequence shown here is derived from an EMBL/GenBank/DDBJ whole genome shotgun (WGS) entry which is preliminary data.</text>
</comment>
<dbReference type="Proteomes" id="UP000436088">
    <property type="component" value="Unassembled WGS sequence"/>
</dbReference>
<dbReference type="GO" id="GO:0046872">
    <property type="term" value="F:metal ion binding"/>
    <property type="evidence" value="ECO:0007669"/>
    <property type="project" value="UniProtKB-KW"/>
</dbReference>
<keyword evidence="6" id="KW-1185">Reference proteome</keyword>
<evidence type="ECO:0000313" key="5">
    <source>
        <dbReference type="EMBL" id="KAE8726091.1"/>
    </source>
</evidence>
<evidence type="ECO:0000259" key="4">
    <source>
        <dbReference type="PROSITE" id="PS51393"/>
    </source>
</evidence>
<protein>
    <recommendedName>
        <fullName evidence="4">Lipoxygenase domain-containing protein</fullName>
    </recommendedName>
</protein>
<reference evidence="5" key="1">
    <citation type="submission" date="2019-09" db="EMBL/GenBank/DDBJ databases">
        <title>Draft genome information of white flower Hibiscus syriacus.</title>
        <authorList>
            <person name="Kim Y.-M."/>
        </authorList>
    </citation>
    <scope>NUCLEOTIDE SEQUENCE [LARGE SCALE GENOMIC DNA]</scope>
    <source>
        <strain evidence="5">YM2019G1</strain>
    </source>
</reference>
<dbReference type="PROSITE" id="PS51393">
    <property type="entry name" value="LIPOXYGENASE_3"/>
    <property type="match status" value="3"/>
</dbReference>
<dbReference type="AlphaFoldDB" id="A0A6A3CEG3"/>
<gene>
    <name evidence="5" type="ORF">F3Y22_tig00007792pilonHSYRG00013</name>
</gene>
<dbReference type="PANTHER" id="PTHR11771">
    <property type="entry name" value="LIPOXYGENASE"/>
    <property type="match status" value="1"/>
</dbReference>
<accession>A0A6A3CEG3</accession>
<evidence type="ECO:0000313" key="6">
    <source>
        <dbReference type="Proteomes" id="UP000436088"/>
    </source>
</evidence>
<dbReference type="GO" id="GO:0034440">
    <property type="term" value="P:lipid oxidation"/>
    <property type="evidence" value="ECO:0007669"/>
    <property type="project" value="InterPro"/>
</dbReference>
<dbReference type="Gene3D" id="3.10.450.60">
    <property type="match status" value="1"/>
</dbReference>
<dbReference type="Gene3D" id="1.20.245.10">
    <property type="entry name" value="Lipoxygenase-1, Domain 5"/>
    <property type="match status" value="2"/>
</dbReference>
<dbReference type="InterPro" id="IPR000907">
    <property type="entry name" value="LipOase"/>
</dbReference>
<sequence>MEGYMTVEEAIEQKMIFILDYHDWFLPYAKKVREVEASQYESRNINHLGIPPISSFGGLTRLRSHCCTKPYILAANRKLSEMHPIYRLLHPHFCSLAYGQYWRYDHQGLPVDLITRGMTVEGPSAPRGLRLSIKDYPYANDGLILWDAL</sequence>
<dbReference type="GO" id="GO:0016702">
    <property type="term" value="F:oxidoreductase activity, acting on single donors with incorporation of molecular oxygen, incorporation of two atoms of oxygen"/>
    <property type="evidence" value="ECO:0007669"/>
    <property type="project" value="InterPro"/>
</dbReference>
<name>A0A6A3CEG3_HIBSY</name>